<feature type="region of interest" description="Disordered" evidence="2">
    <location>
        <begin position="460"/>
        <end position="479"/>
    </location>
</feature>
<dbReference type="PANTHER" id="PTHR11439:SF495">
    <property type="entry name" value="REVERSE TRANSCRIPTASE, RNA-DEPENDENT DNA POLYMERASE-RELATED"/>
    <property type="match status" value="1"/>
</dbReference>
<name>A0A699IMA3_TANCI</name>
<evidence type="ECO:0000313" key="3">
    <source>
        <dbReference type="EMBL" id="GEZ73844.1"/>
    </source>
</evidence>
<dbReference type="EMBL" id="BKCJ010316954">
    <property type="protein sequence ID" value="GEZ73844.1"/>
    <property type="molecule type" value="Genomic_DNA"/>
</dbReference>
<sequence length="757" mass="86092">KSASTPIDTKKPLLKDPDGEDVDVHIYRSMIGSLMYLTSSRPVIMFAVRACARFQVTLKASHLHAVKSIFRYLKGKPYLGLWYPKDSPFDLEAYSNSNYDGASLDRKSTTRGCQFIGCRLISWQCKKQTVVATLSIEAEYVAAASCSKWNEVIEKVVTYILSAGYLKPHDKWFSIHHVKSTSELASPKANGSWKKVVIIEAAIRDVLRLDDAEGVDCLPNEEIFVELAHIGYEKPSTKLTFYKAFFSSQWKFLIHTILQSMSAKRTSWNEFSSAMVSTVICLSIGRRFNFSKYIFESLVMNVDSTSKFYMYPRFIQLLIKNQLGDLSTYITKYSSLALTQKVFANMKRVEKGFSMDETPLFKVMLGVIKEEGAVEEQVPDVAVDDVAAHGADTTVQGDDVHEPSIPSPTPPTPPPQQSQDLLSTSHRIDTSEDTVMKDASNQGRMIDDLNKDDVAALMDDKEDEKKEEEVKDDQEDEPAKVQEVVDVVTIAKLITEVVTIASKTVTATSTTISAAEHKDPEEESTTIILADTKSKDKGKGIMVEEPKPLKKKQQVEMDEEYARKLHKELNKDIGWDVAIERVKQKAKEDPVIKERIEELEEEENRAIQSINETLSQKVAKRRKLNEEVEDLKRHFEIVPNEDDDVYTEATSLARKPNNFSDDFLLTTLRAMFERPNGQAHVWKNQRIVHDQAKVKSWKELESCGVHIIKFITTQLILLVERRYPLSRFTLDQMMNAVRLIVEEQSEMSLKLLRFTRQ</sequence>
<feature type="region of interest" description="Disordered" evidence="2">
    <location>
        <begin position="394"/>
        <end position="451"/>
    </location>
</feature>
<evidence type="ECO:0000256" key="2">
    <source>
        <dbReference type="SAM" id="MobiDB-lite"/>
    </source>
</evidence>
<feature type="compositionally biased region" description="Basic and acidic residues" evidence="2">
    <location>
        <begin position="426"/>
        <end position="436"/>
    </location>
</feature>
<dbReference type="AlphaFoldDB" id="A0A699IMA3"/>
<keyword evidence="1" id="KW-0175">Coiled coil</keyword>
<reference evidence="3" key="1">
    <citation type="journal article" date="2019" name="Sci. Rep.">
        <title>Draft genome of Tanacetum cinerariifolium, the natural source of mosquito coil.</title>
        <authorList>
            <person name="Yamashiro T."/>
            <person name="Shiraishi A."/>
            <person name="Satake H."/>
            <person name="Nakayama K."/>
        </authorList>
    </citation>
    <scope>NUCLEOTIDE SEQUENCE</scope>
</reference>
<accession>A0A699IMA3</accession>
<feature type="compositionally biased region" description="Pro residues" evidence="2">
    <location>
        <begin position="405"/>
        <end position="416"/>
    </location>
</feature>
<evidence type="ECO:0000256" key="1">
    <source>
        <dbReference type="SAM" id="Coils"/>
    </source>
</evidence>
<comment type="caution">
    <text evidence="3">The sequence shown here is derived from an EMBL/GenBank/DDBJ whole genome shotgun (WGS) entry which is preliminary data.</text>
</comment>
<protein>
    <submittedName>
        <fullName evidence="3">Uncharacterized mitochondrial protein AtMg00810-like</fullName>
    </submittedName>
</protein>
<feature type="non-terminal residue" evidence="3">
    <location>
        <position position="1"/>
    </location>
</feature>
<dbReference type="CDD" id="cd09272">
    <property type="entry name" value="RNase_HI_RT_Ty1"/>
    <property type="match status" value="1"/>
</dbReference>
<gene>
    <name evidence="3" type="ORF">Tci_545817</name>
</gene>
<dbReference type="PANTHER" id="PTHR11439">
    <property type="entry name" value="GAG-POL-RELATED RETROTRANSPOSON"/>
    <property type="match status" value="1"/>
</dbReference>
<feature type="coiled-coil region" evidence="1">
    <location>
        <begin position="592"/>
        <end position="634"/>
    </location>
</feature>
<proteinExistence type="predicted"/>
<organism evidence="3">
    <name type="scientific">Tanacetum cinerariifolium</name>
    <name type="common">Dalmatian daisy</name>
    <name type="synonym">Chrysanthemum cinerariifolium</name>
    <dbReference type="NCBI Taxonomy" id="118510"/>
    <lineage>
        <taxon>Eukaryota</taxon>
        <taxon>Viridiplantae</taxon>
        <taxon>Streptophyta</taxon>
        <taxon>Embryophyta</taxon>
        <taxon>Tracheophyta</taxon>
        <taxon>Spermatophyta</taxon>
        <taxon>Magnoliopsida</taxon>
        <taxon>eudicotyledons</taxon>
        <taxon>Gunneridae</taxon>
        <taxon>Pentapetalae</taxon>
        <taxon>asterids</taxon>
        <taxon>campanulids</taxon>
        <taxon>Asterales</taxon>
        <taxon>Asteraceae</taxon>
        <taxon>Asteroideae</taxon>
        <taxon>Anthemideae</taxon>
        <taxon>Anthemidinae</taxon>
        <taxon>Tanacetum</taxon>
    </lineage>
</organism>